<proteinExistence type="predicted"/>
<evidence type="ECO:0000313" key="1">
    <source>
        <dbReference type="EMBL" id="KAH7929285.1"/>
    </source>
</evidence>
<dbReference type="Proteomes" id="UP000790709">
    <property type="component" value="Unassembled WGS sequence"/>
</dbReference>
<feature type="non-terminal residue" evidence="1">
    <location>
        <position position="314"/>
    </location>
</feature>
<organism evidence="1 2">
    <name type="scientific">Leucogyrophana mollusca</name>
    <dbReference type="NCBI Taxonomy" id="85980"/>
    <lineage>
        <taxon>Eukaryota</taxon>
        <taxon>Fungi</taxon>
        <taxon>Dikarya</taxon>
        <taxon>Basidiomycota</taxon>
        <taxon>Agaricomycotina</taxon>
        <taxon>Agaricomycetes</taxon>
        <taxon>Agaricomycetidae</taxon>
        <taxon>Boletales</taxon>
        <taxon>Boletales incertae sedis</taxon>
        <taxon>Leucogyrophana</taxon>
    </lineage>
</organism>
<reference evidence="1" key="1">
    <citation type="journal article" date="2021" name="New Phytol.">
        <title>Evolutionary innovations through gain and loss of genes in the ectomycorrhizal Boletales.</title>
        <authorList>
            <person name="Wu G."/>
            <person name="Miyauchi S."/>
            <person name="Morin E."/>
            <person name="Kuo A."/>
            <person name="Drula E."/>
            <person name="Varga T."/>
            <person name="Kohler A."/>
            <person name="Feng B."/>
            <person name="Cao Y."/>
            <person name="Lipzen A."/>
            <person name="Daum C."/>
            <person name="Hundley H."/>
            <person name="Pangilinan J."/>
            <person name="Johnson J."/>
            <person name="Barry K."/>
            <person name="LaButti K."/>
            <person name="Ng V."/>
            <person name="Ahrendt S."/>
            <person name="Min B."/>
            <person name="Choi I.G."/>
            <person name="Park H."/>
            <person name="Plett J.M."/>
            <person name="Magnuson J."/>
            <person name="Spatafora J.W."/>
            <person name="Nagy L.G."/>
            <person name="Henrissat B."/>
            <person name="Grigoriev I.V."/>
            <person name="Yang Z.L."/>
            <person name="Xu J."/>
            <person name="Martin F.M."/>
        </authorList>
    </citation>
    <scope>NUCLEOTIDE SEQUENCE</scope>
    <source>
        <strain evidence="1">KUC20120723A-06</strain>
    </source>
</reference>
<accession>A0ACB8BVW4</accession>
<comment type="caution">
    <text evidence="1">The sequence shown here is derived from an EMBL/GenBank/DDBJ whole genome shotgun (WGS) entry which is preliminary data.</text>
</comment>
<protein>
    <submittedName>
        <fullName evidence="1">Histidinol phosphate phosphatase H</fullName>
    </submittedName>
</protein>
<gene>
    <name evidence="1" type="ORF">BV22DRAFT_972503</name>
</gene>
<keyword evidence="2" id="KW-1185">Reference proteome</keyword>
<name>A0ACB8BVW4_9AGAM</name>
<dbReference type="EMBL" id="MU266343">
    <property type="protein sequence ID" value="KAH7929285.1"/>
    <property type="molecule type" value="Genomic_DNA"/>
</dbReference>
<sequence length="314" mass="35677">MPYSHHSHSGQFCKHASGTSLEAVVQAAIQKGFEVYGLTEHVPRYRVGDLYPEEEGLSPADLLAQFECFLTEAHRLKTAYASNITLLVGLETEYITPLDLNMLDILLENHRGRIEYIVGSIHHVNAIPIDFDRSTFEKALHTTVNGDEPQPSEHAQMDLFLSAYFDAQRVLLERFQPEIIGHFDLCRLYCPALKFAEYPSARKKLEENIQFAISYGALFEVNSAALRKGWDSAYPGADVMPLILKNRGRLTLSDDSHSPQAVGHHYAQTATYLRQMEVEELWYLTHSETPNVAGRHIIAAKVPGQWWEHPFWKD</sequence>
<evidence type="ECO:0000313" key="2">
    <source>
        <dbReference type="Proteomes" id="UP000790709"/>
    </source>
</evidence>